<evidence type="ECO:0008006" key="3">
    <source>
        <dbReference type="Google" id="ProtNLM"/>
    </source>
</evidence>
<reference evidence="1 2" key="1">
    <citation type="journal article" date="2020" name="Nature">
        <title>Isolation of an archaeon at the prokaryote-eukaryote interface.</title>
        <authorList>
            <person name="Imachi H."/>
            <person name="Nobu M.K."/>
            <person name="Nakahara N."/>
            <person name="Morono Y."/>
            <person name="Ogawara M."/>
            <person name="Takaki Y."/>
            <person name="Takano Y."/>
            <person name="Uematsu K."/>
            <person name="Ikuta T."/>
            <person name="Ito M."/>
            <person name="Matsui Y."/>
            <person name="Miyazaki M."/>
            <person name="Murata K."/>
            <person name="Saito Y."/>
            <person name="Sakai S."/>
            <person name="Song C."/>
            <person name="Tasumi E."/>
            <person name="Yamanaka Y."/>
            <person name="Yamaguchi T."/>
            <person name="Kamagata Y."/>
            <person name="Tamaki H."/>
            <person name="Takai K."/>
        </authorList>
    </citation>
    <scope>NUCLEOTIDE SEQUENCE [LARGE SCALE GENOMIC DNA]</scope>
    <source>
        <strain evidence="1 2">MK-D1</strain>
    </source>
</reference>
<reference evidence="1 2" key="2">
    <citation type="journal article" date="2024" name="Int. J. Syst. Evol. Microbiol.">
        <title>Promethearchaeum syntrophicum gen. nov., sp. nov., an anaerobic, obligately syntrophic archaeon, the first isolate of the lineage 'Asgard' archaea, and proposal of the new archaeal phylum Promethearchaeota phyl. nov. and kingdom Promethearchaeati regn. nov.</title>
        <authorList>
            <person name="Imachi H."/>
            <person name="Nobu M.K."/>
            <person name="Kato S."/>
            <person name="Takaki Y."/>
            <person name="Miyazaki M."/>
            <person name="Miyata M."/>
            <person name="Ogawara M."/>
            <person name="Saito Y."/>
            <person name="Sakai S."/>
            <person name="Tahara Y.O."/>
            <person name="Takano Y."/>
            <person name="Tasumi E."/>
            <person name="Uematsu K."/>
            <person name="Yoshimura T."/>
            <person name="Itoh T."/>
            <person name="Ohkuma M."/>
            <person name="Takai K."/>
        </authorList>
    </citation>
    <scope>NUCLEOTIDE SEQUENCE [LARGE SCALE GENOMIC DNA]</scope>
    <source>
        <strain evidence="1 2">MK-D1</strain>
    </source>
</reference>
<dbReference type="RefSeq" id="WP_147663206.1">
    <property type="nucleotide sequence ID" value="NZ_CP042905.2"/>
</dbReference>
<dbReference type="SUPFAM" id="SSF103196">
    <property type="entry name" value="Roadblock/LC7 domain"/>
    <property type="match status" value="1"/>
</dbReference>
<sequence>MKTVPDQIRGNGLAKILDDIRLKYGQLSHTSSLMGLVITDSDAKVLATNTFFDTDINYWDVGAIGAALYGIGKQARDFFSASDLKRATLIFDDKKFFVHSIGYVDVQPFPKEIVLIVIGKNKINIGLIVMLMQRASAGIKEKIKQDIDMNKTMKMSEAEFLSHINQMKRELFVLGGIDDDFD</sequence>
<keyword evidence="2" id="KW-1185">Reference proteome</keyword>
<accession>A0A5B9DAZ3</accession>
<dbReference type="GeneID" id="41330141"/>
<evidence type="ECO:0000313" key="1">
    <source>
        <dbReference type="EMBL" id="QEE16323.1"/>
    </source>
</evidence>
<dbReference type="AlphaFoldDB" id="A0A5B9DAZ3"/>
<dbReference type="Gene3D" id="3.30.450.30">
    <property type="entry name" value="Dynein light chain 2a, cytoplasmic"/>
    <property type="match status" value="1"/>
</dbReference>
<proteinExistence type="predicted"/>
<protein>
    <recommendedName>
        <fullName evidence="3">Roadblock/LAMTOR2 domain-containing protein</fullName>
    </recommendedName>
</protein>
<dbReference type="Proteomes" id="UP000321408">
    <property type="component" value="Chromosome"/>
</dbReference>
<organism evidence="1 2">
    <name type="scientific">Promethearchaeum syntrophicum</name>
    <dbReference type="NCBI Taxonomy" id="2594042"/>
    <lineage>
        <taxon>Archaea</taxon>
        <taxon>Promethearchaeati</taxon>
        <taxon>Promethearchaeota</taxon>
        <taxon>Promethearchaeia</taxon>
        <taxon>Promethearchaeales</taxon>
        <taxon>Promethearchaeaceae</taxon>
        <taxon>Promethearchaeum</taxon>
    </lineage>
</organism>
<dbReference type="EMBL" id="CP042905">
    <property type="protein sequence ID" value="QEE16323.1"/>
    <property type="molecule type" value="Genomic_DNA"/>
</dbReference>
<gene>
    <name evidence="1" type="ORF">DSAG12_02153</name>
</gene>
<dbReference type="KEGG" id="psyt:DSAG12_02153"/>
<name>A0A5B9DAZ3_9ARCH</name>
<evidence type="ECO:0000313" key="2">
    <source>
        <dbReference type="Proteomes" id="UP000321408"/>
    </source>
</evidence>